<feature type="domain" description="DNA-binding protein H-NS-like N-terminal" evidence="2">
    <location>
        <begin position="54"/>
        <end position="121"/>
    </location>
</feature>
<accession>A0A9Q3U9U4</accession>
<sequence>MSFEQNSSGHTVENQSNQQGAAHVSSSVEGKSQGAQVSKPKKTRRKSVEKTVFNSLPLLRKLSGTATTQQLKSTYEALGEIVSERVAADEEAARVEREQTNLAEQLVAEAKDKGLTLDVLMKVINK</sequence>
<gene>
    <name evidence="3" type="ORF">IB292_02050</name>
</gene>
<dbReference type="Pfam" id="PF22470">
    <property type="entry name" value="Histone_HNS_N"/>
    <property type="match status" value="1"/>
</dbReference>
<dbReference type="RefSeq" id="WP_228085485.1">
    <property type="nucleotide sequence ID" value="NZ_JACVHL010000002.1"/>
</dbReference>
<organism evidence="3 4">
    <name type="scientific">Vibrio parahaemolyticus</name>
    <dbReference type="NCBI Taxonomy" id="670"/>
    <lineage>
        <taxon>Bacteria</taxon>
        <taxon>Pseudomonadati</taxon>
        <taxon>Pseudomonadota</taxon>
        <taxon>Gammaproteobacteria</taxon>
        <taxon>Vibrionales</taxon>
        <taxon>Vibrionaceae</taxon>
        <taxon>Vibrio</taxon>
    </lineage>
</organism>
<evidence type="ECO:0000313" key="4">
    <source>
        <dbReference type="Proteomes" id="UP000726777"/>
    </source>
</evidence>
<dbReference type="InterPro" id="IPR054180">
    <property type="entry name" value="H-NS-like_N"/>
</dbReference>
<feature type="region of interest" description="Disordered" evidence="1">
    <location>
        <begin position="1"/>
        <end position="49"/>
    </location>
</feature>
<dbReference type="EMBL" id="JACVHL010000002">
    <property type="protein sequence ID" value="MCC3803810.1"/>
    <property type="molecule type" value="Genomic_DNA"/>
</dbReference>
<dbReference type="InterPro" id="IPR027454">
    <property type="entry name" value="Histone_HNS_N"/>
</dbReference>
<dbReference type="AlphaFoldDB" id="A0A9Q3U9U4"/>
<dbReference type="Proteomes" id="UP000726777">
    <property type="component" value="Unassembled WGS sequence"/>
</dbReference>
<feature type="compositionally biased region" description="Polar residues" evidence="1">
    <location>
        <begin position="1"/>
        <end position="36"/>
    </location>
</feature>
<reference evidence="3" key="1">
    <citation type="submission" date="2020-09" db="EMBL/GenBank/DDBJ databases">
        <title>Genome sequence of Vibrio parahaemolyticus isolates.</title>
        <authorList>
            <person name="Hammerl J.A."/>
            <person name="Strauch E."/>
        </authorList>
    </citation>
    <scope>NUCLEOTIDE SEQUENCE</scope>
    <source>
        <strain evidence="3">17-VB00146</strain>
    </source>
</reference>
<dbReference type="GO" id="GO:0046983">
    <property type="term" value="F:protein dimerization activity"/>
    <property type="evidence" value="ECO:0007669"/>
    <property type="project" value="InterPro"/>
</dbReference>
<evidence type="ECO:0000313" key="3">
    <source>
        <dbReference type="EMBL" id="MCC3803810.1"/>
    </source>
</evidence>
<evidence type="ECO:0000256" key="1">
    <source>
        <dbReference type="SAM" id="MobiDB-lite"/>
    </source>
</evidence>
<name>A0A9Q3U9U4_VIBPH</name>
<evidence type="ECO:0000259" key="2">
    <source>
        <dbReference type="Pfam" id="PF22470"/>
    </source>
</evidence>
<proteinExistence type="predicted"/>
<protein>
    <recommendedName>
        <fullName evidence="2">DNA-binding protein H-NS-like N-terminal domain-containing protein</fullName>
    </recommendedName>
</protein>
<dbReference type="Gene3D" id="1.10.287.1050">
    <property type="entry name" value="H-NS histone-like proteins"/>
    <property type="match status" value="1"/>
</dbReference>
<comment type="caution">
    <text evidence="3">The sequence shown here is derived from an EMBL/GenBank/DDBJ whole genome shotgun (WGS) entry which is preliminary data.</text>
</comment>